<dbReference type="Proteomes" id="UP001410394">
    <property type="component" value="Unassembled WGS sequence"/>
</dbReference>
<evidence type="ECO:0000313" key="2">
    <source>
        <dbReference type="Proteomes" id="UP001410394"/>
    </source>
</evidence>
<reference evidence="1 2" key="1">
    <citation type="journal article" date="2018" name="Int. J. Syst. Evol. Microbiol.">
        <title>Uliginosibacterium sediminicola sp. nov., isolated from freshwater sediment.</title>
        <authorList>
            <person name="Hwang W.M."/>
            <person name="Kim S.M."/>
            <person name="Kang K."/>
            <person name="Ahn T.Y."/>
        </authorList>
    </citation>
    <scope>NUCLEOTIDE SEQUENCE [LARGE SCALE GENOMIC DNA]</scope>
    <source>
        <strain evidence="1 2">M1-21</strain>
    </source>
</reference>
<dbReference type="PANTHER" id="PTHR35175">
    <property type="entry name" value="DUF1289 DOMAIN-CONTAINING PROTEIN"/>
    <property type="match status" value="1"/>
</dbReference>
<dbReference type="PANTHER" id="PTHR35175:SF2">
    <property type="entry name" value="DUF1289 DOMAIN-CONTAINING PROTEIN"/>
    <property type="match status" value="1"/>
</dbReference>
<evidence type="ECO:0000313" key="1">
    <source>
        <dbReference type="EMBL" id="MEN3067153.1"/>
    </source>
</evidence>
<comment type="caution">
    <text evidence="1">The sequence shown here is derived from an EMBL/GenBank/DDBJ whole genome shotgun (WGS) entry which is preliminary data.</text>
</comment>
<organism evidence="1 2">
    <name type="scientific">Uliginosibacterium sediminicola</name>
    <dbReference type="NCBI Taxonomy" id="2024550"/>
    <lineage>
        <taxon>Bacteria</taxon>
        <taxon>Pseudomonadati</taxon>
        <taxon>Pseudomonadota</taxon>
        <taxon>Betaproteobacteria</taxon>
        <taxon>Rhodocyclales</taxon>
        <taxon>Zoogloeaceae</taxon>
        <taxon>Uliginosibacterium</taxon>
    </lineage>
</organism>
<accession>A0ABU9YTY4</accession>
<gene>
    <name evidence="1" type="ORF">ABDB84_01610</name>
</gene>
<sequence length="69" mass="7509">MSDLPVSPCIRQCCLDEHNICVGCFRALDEITGWQAAGVAQREAILARCAQRKQEHAAAHQSGIASEDK</sequence>
<dbReference type="InterPro" id="IPR010710">
    <property type="entry name" value="DUF1289"/>
</dbReference>
<name>A0ABU9YTY4_9RHOO</name>
<dbReference type="RefSeq" id="WP_345917921.1">
    <property type="nucleotide sequence ID" value="NZ_JBDIVE010000001.1"/>
</dbReference>
<dbReference type="Pfam" id="PF06945">
    <property type="entry name" value="DUF1289"/>
    <property type="match status" value="1"/>
</dbReference>
<proteinExistence type="predicted"/>
<protein>
    <submittedName>
        <fullName evidence="1">DUF1289 domain-containing protein</fullName>
    </submittedName>
</protein>
<dbReference type="EMBL" id="JBDIVE010000001">
    <property type="protein sequence ID" value="MEN3067153.1"/>
    <property type="molecule type" value="Genomic_DNA"/>
</dbReference>
<keyword evidence="2" id="KW-1185">Reference proteome</keyword>